<reference evidence="2" key="1">
    <citation type="submission" date="2016-06" db="EMBL/GenBank/DDBJ databases">
        <title>Parallel loss of symbiosis genes in relatives of nitrogen-fixing non-legume Parasponia.</title>
        <authorList>
            <person name="Van Velzen R."/>
            <person name="Holmer R."/>
            <person name="Bu F."/>
            <person name="Rutten L."/>
            <person name="Van Zeijl A."/>
            <person name="Liu W."/>
            <person name="Santuari L."/>
            <person name="Cao Q."/>
            <person name="Sharma T."/>
            <person name="Shen D."/>
            <person name="Roswanjaya Y."/>
            <person name="Wardhani T."/>
            <person name="Kalhor M.S."/>
            <person name="Jansen J."/>
            <person name="Van den Hoogen J."/>
            <person name="Gungor B."/>
            <person name="Hartog M."/>
            <person name="Hontelez J."/>
            <person name="Verver J."/>
            <person name="Yang W.-C."/>
            <person name="Schijlen E."/>
            <person name="Repin R."/>
            <person name="Schilthuizen M."/>
            <person name="Schranz E."/>
            <person name="Heidstra R."/>
            <person name="Miyata K."/>
            <person name="Fedorova E."/>
            <person name="Kohlen W."/>
            <person name="Bisseling T."/>
            <person name="Smit S."/>
            <person name="Geurts R."/>
        </authorList>
    </citation>
    <scope>NUCLEOTIDE SEQUENCE [LARGE SCALE GENOMIC DNA]</scope>
    <source>
        <strain evidence="2">cv. RG33-2</strain>
    </source>
</reference>
<keyword evidence="2" id="KW-1185">Reference proteome</keyword>
<accession>A0A2P5B726</accession>
<evidence type="ECO:0000313" key="2">
    <source>
        <dbReference type="Proteomes" id="UP000237000"/>
    </source>
</evidence>
<dbReference type="EMBL" id="JXTC01000589">
    <property type="protein sequence ID" value="PON44614.1"/>
    <property type="molecule type" value="Genomic_DNA"/>
</dbReference>
<proteinExistence type="predicted"/>
<dbReference type="OrthoDB" id="1750221at2759"/>
<comment type="caution">
    <text evidence="1">The sequence shown here is derived from an EMBL/GenBank/DDBJ whole genome shotgun (WGS) entry which is preliminary data.</text>
</comment>
<sequence length="86" mass="9576">MIGSKRKLSMDGLEDINEGKRCRASHGEKGDENSSVVSVSLENDDIDMSIASYSKGHIDALIEELNRHWCFTGFYGNPKARERNAS</sequence>
<organism evidence="1 2">
    <name type="scientific">Trema orientale</name>
    <name type="common">Charcoal tree</name>
    <name type="synonym">Celtis orientalis</name>
    <dbReference type="NCBI Taxonomy" id="63057"/>
    <lineage>
        <taxon>Eukaryota</taxon>
        <taxon>Viridiplantae</taxon>
        <taxon>Streptophyta</taxon>
        <taxon>Embryophyta</taxon>
        <taxon>Tracheophyta</taxon>
        <taxon>Spermatophyta</taxon>
        <taxon>Magnoliopsida</taxon>
        <taxon>eudicotyledons</taxon>
        <taxon>Gunneridae</taxon>
        <taxon>Pentapetalae</taxon>
        <taxon>rosids</taxon>
        <taxon>fabids</taxon>
        <taxon>Rosales</taxon>
        <taxon>Cannabaceae</taxon>
        <taxon>Trema</taxon>
    </lineage>
</organism>
<evidence type="ECO:0000313" key="1">
    <source>
        <dbReference type="EMBL" id="PON44614.1"/>
    </source>
</evidence>
<protein>
    <submittedName>
        <fullName evidence="1">Uncharacterized protein</fullName>
    </submittedName>
</protein>
<gene>
    <name evidence="1" type="ORF">TorRG33x02_330450</name>
</gene>
<dbReference type="InParanoid" id="A0A2P5B726"/>
<dbReference type="Proteomes" id="UP000237000">
    <property type="component" value="Unassembled WGS sequence"/>
</dbReference>
<dbReference type="AlphaFoldDB" id="A0A2P5B726"/>
<name>A0A2P5B726_TREOI</name>